<sequence>MAKHIEVNMALCTGCRLCELACSAVKGGNFNTRMSRIKVTLVDIPEIPVPLLLDNCDYCFDNPVCVRFCLPKALEWKEMEAKPERPPVSQAKAIARDWFARTCAK</sequence>
<accession>A0A1G8HYI6</accession>
<keyword evidence="3" id="KW-1185">Reference proteome</keyword>
<name>A0A1G8HYI6_9RHOO</name>
<dbReference type="AlphaFoldDB" id="A0A1G8HYI6"/>
<reference evidence="2 3" key="1">
    <citation type="submission" date="2016-10" db="EMBL/GenBank/DDBJ databases">
        <authorList>
            <person name="de Groot N.N."/>
        </authorList>
    </citation>
    <scope>NUCLEOTIDE SEQUENCE [LARGE SCALE GENOMIC DNA]</scope>
    <source>
        <strain evidence="2 3">DSM 5885</strain>
    </source>
</reference>
<dbReference type="OrthoDB" id="9779457at2"/>
<dbReference type="InterPro" id="IPR017896">
    <property type="entry name" value="4Fe4S_Fe-S-bd"/>
</dbReference>
<evidence type="ECO:0000259" key="1">
    <source>
        <dbReference type="PROSITE" id="PS51379"/>
    </source>
</evidence>
<dbReference type="STRING" id="83767.SAMN05660652_02877"/>
<dbReference type="Gene3D" id="3.30.70.20">
    <property type="match status" value="1"/>
</dbReference>
<evidence type="ECO:0000313" key="3">
    <source>
        <dbReference type="Proteomes" id="UP000198607"/>
    </source>
</evidence>
<organism evidence="2 3">
    <name type="scientific">Propionivibrio dicarboxylicus</name>
    <dbReference type="NCBI Taxonomy" id="83767"/>
    <lineage>
        <taxon>Bacteria</taxon>
        <taxon>Pseudomonadati</taxon>
        <taxon>Pseudomonadota</taxon>
        <taxon>Betaproteobacteria</taxon>
        <taxon>Rhodocyclales</taxon>
        <taxon>Rhodocyclaceae</taxon>
        <taxon>Propionivibrio</taxon>
    </lineage>
</organism>
<dbReference type="PROSITE" id="PS51379">
    <property type="entry name" value="4FE4S_FER_2"/>
    <property type="match status" value="1"/>
</dbReference>
<gene>
    <name evidence="2" type="ORF">SAMN05660652_02877</name>
</gene>
<feature type="domain" description="4Fe-4S ferredoxin-type" evidence="1">
    <location>
        <begin position="3"/>
        <end position="33"/>
    </location>
</feature>
<dbReference type="EMBL" id="FNCY01000013">
    <property type="protein sequence ID" value="SDI11703.1"/>
    <property type="molecule type" value="Genomic_DNA"/>
</dbReference>
<evidence type="ECO:0000313" key="2">
    <source>
        <dbReference type="EMBL" id="SDI11703.1"/>
    </source>
</evidence>
<protein>
    <recommendedName>
        <fullName evidence="1">4Fe-4S ferredoxin-type domain-containing protein</fullName>
    </recommendedName>
</protein>
<dbReference type="SUPFAM" id="SSF54862">
    <property type="entry name" value="4Fe-4S ferredoxins"/>
    <property type="match status" value="1"/>
</dbReference>
<proteinExistence type="predicted"/>
<dbReference type="RefSeq" id="WP_091938598.1">
    <property type="nucleotide sequence ID" value="NZ_FNCY01000013.1"/>
</dbReference>
<dbReference type="Proteomes" id="UP000198607">
    <property type="component" value="Unassembled WGS sequence"/>
</dbReference>